<organism evidence="1 2">
    <name type="scientific">Caldimonas mangrovi</name>
    <dbReference type="NCBI Taxonomy" id="2944811"/>
    <lineage>
        <taxon>Bacteria</taxon>
        <taxon>Pseudomonadati</taxon>
        <taxon>Pseudomonadota</taxon>
        <taxon>Betaproteobacteria</taxon>
        <taxon>Burkholderiales</taxon>
        <taxon>Sphaerotilaceae</taxon>
        <taxon>Caldimonas</taxon>
    </lineage>
</organism>
<reference evidence="1" key="1">
    <citation type="submission" date="2022-05" db="EMBL/GenBank/DDBJ databases">
        <title>Schlegelella sp. nov., isolated from mangrove soil.</title>
        <authorList>
            <person name="Liu Y."/>
            <person name="Ge X."/>
            <person name="Liu W."/>
        </authorList>
    </citation>
    <scope>NUCLEOTIDE SEQUENCE</scope>
    <source>
        <strain evidence="1">S2-27</strain>
    </source>
</reference>
<proteinExistence type="predicted"/>
<sequence length="60" mass="6951">MDPVDWISRCAERLHERWKTIAIGDLDEVACELFNDPLWRALEPEEAAVRWMQQGIPTAA</sequence>
<keyword evidence="2" id="KW-1185">Reference proteome</keyword>
<dbReference type="RefSeq" id="WP_251778293.1">
    <property type="nucleotide sequence ID" value="NZ_JAMKFE010000005.1"/>
</dbReference>
<protein>
    <submittedName>
        <fullName evidence="1">Uncharacterized protein</fullName>
    </submittedName>
</protein>
<comment type="caution">
    <text evidence="1">The sequence shown here is derived from an EMBL/GenBank/DDBJ whole genome shotgun (WGS) entry which is preliminary data.</text>
</comment>
<evidence type="ECO:0000313" key="2">
    <source>
        <dbReference type="Proteomes" id="UP001165541"/>
    </source>
</evidence>
<gene>
    <name evidence="1" type="ORF">M8A51_10945</name>
</gene>
<accession>A0ABT0YMU1</accession>
<dbReference type="EMBL" id="JAMKFE010000005">
    <property type="protein sequence ID" value="MCM5680050.1"/>
    <property type="molecule type" value="Genomic_DNA"/>
</dbReference>
<name>A0ABT0YMU1_9BURK</name>
<dbReference type="Proteomes" id="UP001165541">
    <property type="component" value="Unassembled WGS sequence"/>
</dbReference>
<evidence type="ECO:0000313" key="1">
    <source>
        <dbReference type="EMBL" id="MCM5680050.1"/>
    </source>
</evidence>